<evidence type="ECO:0000313" key="1">
    <source>
        <dbReference type="EMBL" id="KAF2189932.1"/>
    </source>
</evidence>
<dbReference type="AlphaFoldDB" id="A0A6A6EGG7"/>
<dbReference type="Proteomes" id="UP000800200">
    <property type="component" value="Unassembled WGS sequence"/>
</dbReference>
<sequence>MTKMVFTRACLSCLSTTILKRMKNESSKMTVKRQDVDILKRVFTRVCFSCLSMRFVTNKLELFWVNVNVNQEIRATLRLNNFVSMTLVSHSDISISQSTLTSSRQNSGSRDMCGTYIHTQSVSMLLPKHHPSCLHYLHLYIPPILRK</sequence>
<evidence type="ECO:0000313" key="3">
    <source>
        <dbReference type="Proteomes" id="UP000800200"/>
    </source>
</evidence>
<keyword evidence="3" id="KW-1185">Reference proteome</keyword>
<name>A0A6A6EGG7_9PEZI</name>
<accession>A0A6A6EGG7</accession>
<reference evidence="1" key="1">
    <citation type="journal article" date="2020" name="Stud. Mycol.">
        <title>101 Dothideomycetes genomes: a test case for predicting lifestyles and emergence of pathogens.</title>
        <authorList>
            <person name="Haridas S."/>
            <person name="Albert R."/>
            <person name="Binder M."/>
            <person name="Bloem J."/>
            <person name="Labutti K."/>
            <person name="Salamov A."/>
            <person name="Andreopoulos B."/>
            <person name="Baker S."/>
            <person name="Barry K."/>
            <person name="Bills G."/>
            <person name="Bluhm B."/>
            <person name="Cannon C."/>
            <person name="Castanera R."/>
            <person name="Culley D."/>
            <person name="Daum C."/>
            <person name="Ezra D."/>
            <person name="Gonzalez J."/>
            <person name="Henrissat B."/>
            <person name="Kuo A."/>
            <person name="Liang C."/>
            <person name="Lipzen A."/>
            <person name="Lutzoni F."/>
            <person name="Magnuson J."/>
            <person name="Mondo S."/>
            <person name="Nolan M."/>
            <person name="Ohm R."/>
            <person name="Pangilinan J."/>
            <person name="Park H.-J."/>
            <person name="Ramirez L."/>
            <person name="Alfaro M."/>
            <person name="Sun H."/>
            <person name="Tritt A."/>
            <person name="Yoshinaga Y."/>
            <person name="Zwiers L.-H."/>
            <person name="Turgeon B."/>
            <person name="Goodwin S."/>
            <person name="Spatafora J."/>
            <person name="Crous P."/>
            <person name="Grigoriev I."/>
        </authorList>
    </citation>
    <scope>NUCLEOTIDE SEQUENCE</scope>
    <source>
        <strain evidence="1">CBS 207.26</strain>
    </source>
</reference>
<gene>
    <name evidence="2" type="ORF">K469DRAFT_21551</name>
    <name evidence="1" type="ORF">K469DRAFT_50340</name>
</gene>
<dbReference type="EMBL" id="ML994620">
    <property type="protein sequence ID" value="KAF2189932.1"/>
    <property type="molecule type" value="Genomic_DNA"/>
</dbReference>
<evidence type="ECO:0000313" key="2">
    <source>
        <dbReference type="EMBL" id="KAF2189984.1"/>
    </source>
</evidence>
<organism evidence="1 3">
    <name type="scientific">Zopfia rhizophila CBS 207.26</name>
    <dbReference type="NCBI Taxonomy" id="1314779"/>
    <lineage>
        <taxon>Eukaryota</taxon>
        <taxon>Fungi</taxon>
        <taxon>Dikarya</taxon>
        <taxon>Ascomycota</taxon>
        <taxon>Pezizomycotina</taxon>
        <taxon>Dothideomycetes</taxon>
        <taxon>Dothideomycetes incertae sedis</taxon>
        <taxon>Zopfiaceae</taxon>
        <taxon>Zopfia</taxon>
    </lineage>
</organism>
<protein>
    <submittedName>
        <fullName evidence="1">Uncharacterized protein</fullName>
    </submittedName>
</protein>
<dbReference type="EMBL" id="ML994619">
    <property type="protein sequence ID" value="KAF2189984.1"/>
    <property type="molecule type" value="Genomic_DNA"/>
</dbReference>
<proteinExistence type="predicted"/>